<evidence type="ECO:0000256" key="4">
    <source>
        <dbReference type="SAM" id="Coils"/>
    </source>
</evidence>
<dbReference type="OrthoDB" id="624345at2759"/>
<evidence type="ECO:0000256" key="3">
    <source>
        <dbReference type="PROSITE-ProRule" id="PRU00982"/>
    </source>
</evidence>
<dbReference type="Pfam" id="PF03000">
    <property type="entry name" value="NPH3"/>
    <property type="match status" value="1"/>
</dbReference>
<feature type="compositionally biased region" description="Low complexity" evidence="5">
    <location>
        <begin position="1"/>
        <end position="23"/>
    </location>
</feature>
<protein>
    <recommendedName>
        <fullName evidence="6">NPH3 domain-containing protein</fullName>
    </recommendedName>
</protein>
<dbReference type="InterPro" id="IPR043454">
    <property type="entry name" value="NPH3/RPT2-like"/>
</dbReference>
<evidence type="ECO:0000256" key="2">
    <source>
        <dbReference type="ARBA" id="ARBA00022786"/>
    </source>
</evidence>
<feature type="region of interest" description="Disordered" evidence="5">
    <location>
        <begin position="1"/>
        <end position="24"/>
    </location>
</feature>
<reference evidence="7" key="1">
    <citation type="submission" date="2020-01" db="EMBL/GenBank/DDBJ databases">
        <authorList>
            <person name="Mishra B."/>
        </authorList>
    </citation>
    <scope>NUCLEOTIDE SEQUENCE [LARGE SCALE GENOMIC DNA]</scope>
</reference>
<dbReference type="InterPro" id="IPR000210">
    <property type="entry name" value="BTB/POZ_dom"/>
</dbReference>
<evidence type="ECO:0000256" key="1">
    <source>
        <dbReference type="ARBA" id="ARBA00004906"/>
    </source>
</evidence>
<evidence type="ECO:0000313" key="7">
    <source>
        <dbReference type="EMBL" id="CAA7051018.1"/>
    </source>
</evidence>
<proteinExistence type="inferred from homology"/>
<organism evidence="7 8">
    <name type="scientific">Microthlaspi erraticum</name>
    <dbReference type="NCBI Taxonomy" id="1685480"/>
    <lineage>
        <taxon>Eukaryota</taxon>
        <taxon>Viridiplantae</taxon>
        <taxon>Streptophyta</taxon>
        <taxon>Embryophyta</taxon>
        <taxon>Tracheophyta</taxon>
        <taxon>Spermatophyta</taxon>
        <taxon>Magnoliopsida</taxon>
        <taxon>eudicotyledons</taxon>
        <taxon>Gunneridae</taxon>
        <taxon>Pentapetalae</taxon>
        <taxon>rosids</taxon>
        <taxon>malvids</taxon>
        <taxon>Brassicales</taxon>
        <taxon>Brassicaceae</taxon>
        <taxon>Coluteocarpeae</taxon>
        <taxon>Microthlaspi</taxon>
    </lineage>
</organism>
<dbReference type="SUPFAM" id="SSF54695">
    <property type="entry name" value="POZ domain"/>
    <property type="match status" value="1"/>
</dbReference>
<dbReference type="AlphaFoldDB" id="A0A6D2KGN7"/>
<sequence length="588" mass="65848">MGSFSDNPLPLSSSSTPSNNRSSVPPPRFSTCIFSDFAGDITVVVDGESFLLHKFPLVARCGKMRKLVRDLKESCSSMIELRYFPGGSLTFELAMKFCYGINFEITASNVVALRCAAGYLEMTEDYTEENLIARTENYLDQIAFRSLSKSVQVLSSWEAQETAETYNIPDRCVEAIAMNAFREQLVSGLSEELKGRDCLEWWIQELSALGIGYYARVVSAMAKTGVRSESIVASLMHYSQESLKGVNVINRNCTEQRVIVEAIVSLLPNDEKGSSYSSITPVSFLFGLLKVGIEVDVEISCRLELERRIGQQLENVTLDDLLIPCVQNEDSMYDVDAVQRILTCFLEREEEEDDEECGYDSDSTCHQGSLLKVGRIMDAYLAEIAPDPHLGLHKFAAVIEALPDYARVMDDGIYRAADIYLKAHPLLTEEEGKKLCRLIDCKKLSQEASSHVAQNDRLPVQMVVRVLYSEQVRLKKALSGDSEEGFFDLSSGLQSRALSPRDTYASLRRENRELKLEIARMRVRVSELEKEQMFMKQGMMEKSGNNGGSLLTSLSKGIGKIAIFGGENRRKVNRKSRSVSERKPSRRG</sequence>
<dbReference type="UniPathway" id="UPA00143"/>
<comment type="pathway">
    <text evidence="1">Protein modification; protein ubiquitination.</text>
</comment>
<dbReference type="PROSITE" id="PS51649">
    <property type="entry name" value="NPH3"/>
    <property type="match status" value="1"/>
</dbReference>
<comment type="caution">
    <text evidence="7">The sequence shown here is derived from an EMBL/GenBank/DDBJ whole genome shotgun (WGS) entry which is preliminary data.</text>
</comment>
<accession>A0A6D2KGN7</accession>
<dbReference type="Gene3D" id="3.30.710.10">
    <property type="entry name" value="Potassium Channel Kv1.1, Chain A"/>
    <property type="match status" value="1"/>
</dbReference>
<dbReference type="EMBL" id="CACVBM020001462">
    <property type="protein sequence ID" value="CAA7051018.1"/>
    <property type="molecule type" value="Genomic_DNA"/>
</dbReference>
<name>A0A6D2KGN7_9BRAS</name>
<keyword evidence="4" id="KW-0175">Coiled coil</keyword>
<comment type="similarity">
    <text evidence="3">Belongs to the NPH3 family.</text>
</comment>
<dbReference type="InterPro" id="IPR027356">
    <property type="entry name" value="NPH3_dom"/>
</dbReference>
<evidence type="ECO:0000313" key="8">
    <source>
        <dbReference type="Proteomes" id="UP000467841"/>
    </source>
</evidence>
<dbReference type="PANTHER" id="PTHR32370">
    <property type="entry name" value="OS12G0117600 PROTEIN"/>
    <property type="match status" value="1"/>
</dbReference>
<feature type="region of interest" description="Disordered" evidence="5">
    <location>
        <begin position="569"/>
        <end position="588"/>
    </location>
</feature>
<dbReference type="Pfam" id="PF00651">
    <property type="entry name" value="BTB"/>
    <property type="match status" value="1"/>
</dbReference>
<keyword evidence="8" id="KW-1185">Reference proteome</keyword>
<feature type="coiled-coil region" evidence="4">
    <location>
        <begin position="504"/>
        <end position="531"/>
    </location>
</feature>
<dbReference type="InterPro" id="IPR011333">
    <property type="entry name" value="SKP1/BTB/POZ_sf"/>
</dbReference>
<dbReference type="GO" id="GO:0016567">
    <property type="term" value="P:protein ubiquitination"/>
    <property type="evidence" value="ECO:0007669"/>
    <property type="project" value="UniProtKB-UniPathway"/>
</dbReference>
<keyword evidence="2" id="KW-0833">Ubl conjugation pathway</keyword>
<feature type="domain" description="NPH3" evidence="6">
    <location>
        <begin position="200"/>
        <end position="473"/>
    </location>
</feature>
<evidence type="ECO:0000259" key="6">
    <source>
        <dbReference type="PROSITE" id="PS51649"/>
    </source>
</evidence>
<dbReference type="Proteomes" id="UP000467841">
    <property type="component" value="Unassembled WGS sequence"/>
</dbReference>
<feature type="compositionally biased region" description="Basic and acidic residues" evidence="5">
    <location>
        <begin position="578"/>
        <end position="588"/>
    </location>
</feature>
<evidence type="ECO:0000256" key="5">
    <source>
        <dbReference type="SAM" id="MobiDB-lite"/>
    </source>
</evidence>
<gene>
    <name evidence="7" type="ORF">MERR_LOCUS38253</name>
</gene>